<gene>
    <name evidence="1" type="ORF">CHL78_016225</name>
</gene>
<dbReference type="AlphaFoldDB" id="A0A371IZD0"/>
<comment type="caution">
    <text evidence="1">The sequence shown here is derived from an EMBL/GenBank/DDBJ whole genome shotgun (WGS) entry which is preliminary data.</text>
</comment>
<keyword evidence="2" id="KW-1185">Reference proteome</keyword>
<name>A0A371IZD0_9FIRM</name>
<sequence length="89" mass="10588">MTLNERKLINEYYERMRIVDEEISILLAQFVDMINKEYIFIHSELELSFNSDLSSPEQAKHSEKLAEACKVSNDKIIRTRDELDDFFLN</sequence>
<dbReference type="Proteomes" id="UP000215694">
    <property type="component" value="Unassembled WGS sequence"/>
</dbReference>
<dbReference type="EMBL" id="NOJY02000045">
    <property type="protein sequence ID" value="RDY25842.1"/>
    <property type="molecule type" value="Genomic_DNA"/>
</dbReference>
<proteinExistence type="predicted"/>
<evidence type="ECO:0000313" key="1">
    <source>
        <dbReference type="EMBL" id="RDY25842.1"/>
    </source>
</evidence>
<evidence type="ECO:0000313" key="2">
    <source>
        <dbReference type="Proteomes" id="UP000215694"/>
    </source>
</evidence>
<organism evidence="1 2">
    <name type="scientific">Romboutsia weinsteinii</name>
    <dbReference type="NCBI Taxonomy" id="2020949"/>
    <lineage>
        <taxon>Bacteria</taxon>
        <taxon>Bacillati</taxon>
        <taxon>Bacillota</taxon>
        <taxon>Clostridia</taxon>
        <taxon>Peptostreptococcales</taxon>
        <taxon>Peptostreptococcaceae</taxon>
        <taxon>Romboutsia</taxon>
    </lineage>
</organism>
<accession>A0A371IZD0</accession>
<protein>
    <submittedName>
        <fullName evidence="1">Uncharacterized protein</fullName>
    </submittedName>
</protein>
<reference evidence="1 2" key="1">
    <citation type="journal article" date="2017" name="Genome Announc.">
        <title>Draft Genome Sequence of Romboutsia weinsteinii sp. nov. Strain CCRI-19649(T) Isolated from Surface Water.</title>
        <authorList>
            <person name="Maheux A.F."/>
            <person name="Boudreau D.K."/>
            <person name="Berube E."/>
            <person name="Boissinot M."/>
            <person name="Cantin P."/>
            <person name="Raymond F."/>
            <person name="Corbeil J."/>
            <person name="Omar R.F."/>
            <person name="Bergeron M.G."/>
        </authorList>
    </citation>
    <scope>NUCLEOTIDE SEQUENCE [LARGE SCALE GENOMIC DNA]</scope>
    <source>
        <strain evidence="1 2">CCRI-19649</strain>
    </source>
</reference>